<dbReference type="PANTHER" id="PTHR24300">
    <property type="entry name" value="CYTOCHROME P450 508A4-RELATED"/>
    <property type="match status" value="1"/>
</dbReference>
<dbReference type="GO" id="GO:0016712">
    <property type="term" value="F:oxidoreductase activity, acting on paired donors, with incorporation or reduction of molecular oxygen, reduced flavin or flavoprotein as one donor, and incorporation of one atom of oxygen"/>
    <property type="evidence" value="ECO:0007669"/>
    <property type="project" value="TreeGrafter"/>
</dbReference>
<dbReference type="PANTHER" id="PTHR24300:SF79">
    <property type="entry name" value="CYTOCHROME P450 FAMILY"/>
    <property type="match status" value="1"/>
</dbReference>
<dbReference type="GO" id="GO:0006805">
    <property type="term" value="P:xenobiotic metabolic process"/>
    <property type="evidence" value="ECO:0007669"/>
    <property type="project" value="TreeGrafter"/>
</dbReference>
<keyword evidence="8" id="KW-0492">Microsome</keyword>
<name>A0A8S1HE22_9PELO</name>
<comment type="subcellular location">
    <subcellularLocation>
        <location evidence="3">Endoplasmic reticulum membrane</location>
        <topology evidence="3">Peripheral membrane protein</topology>
    </subcellularLocation>
    <subcellularLocation>
        <location evidence="2">Microsome membrane</location>
        <topology evidence="2">Peripheral membrane protein</topology>
    </subcellularLocation>
</comment>
<gene>
    <name evidence="15" type="ORF">CAUJ_LOCUS10855</name>
</gene>
<evidence type="ECO:0000256" key="1">
    <source>
        <dbReference type="ARBA" id="ARBA00001971"/>
    </source>
</evidence>
<dbReference type="InterPro" id="IPR002401">
    <property type="entry name" value="Cyt_P450_E_grp-I"/>
</dbReference>
<evidence type="ECO:0000313" key="15">
    <source>
        <dbReference type="EMBL" id="CAD6194936.1"/>
    </source>
</evidence>
<organism evidence="15 16">
    <name type="scientific">Caenorhabditis auriculariae</name>
    <dbReference type="NCBI Taxonomy" id="2777116"/>
    <lineage>
        <taxon>Eukaryota</taxon>
        <taxon>Metazoa</taxon>
        <taxon>Ecdysozoa</taxon>
        <taxon>Nematoda</taxon>
        <taxon>Chromadorea</taxon>
        <taxon>Rhabditida</taxon>
        <taxon>Rhabditina</taxon>
        <taxon>Rhabditomorpha</taxon>
        <taxon>Rhabditoidea</taxon>
        <taxon>Rhabditidae</taxon>
        <taxon>Peloderinae</taxon>
        <taxon>Caenorhabditis</taxon>
    </lineage>
</organism>
<accession>A0A8S1HE22</accession>
<dbReference type="CDD" id="cd20617">
    <property type="entry name" value="CYP1_2-like"/>
    <property type="match status" value="1"/>
</dbReference>
<comment type="caution">
    <text evidence="15">The sequence shown here is derived from an EMBL/GenBank/DDBJ whole genome shotgun (WGS) entry which is preliminary data.</text>
</comment>
<comment type="similarity">
    <text evidence="4 14">Belongs to the cytochrome P450 family.</text>
</comment>
<dbReference type="PRINTS" id="PR00463">
    <property type="entry name" value="EP450I"/>
</dbReference>
<evidence type="ECO:0000256" key="10">
    <source>
        <dbReference type="ARBA" id="ARBA00023004"/>
    </source>
</evidence>
<dbReference type="GO" id="GO:0006082">
    <property type="term" value="P:organic acid metabolic process"/>
    <property type="evidence" value="ECO:0007669"/>
    <property type="project" value="TreeGrafter"/>
</dbReference>
<sequence>MRKKLPKGPFPLPIIGNYHQFIWAIYREKSMVKVLQKFQREYGNLFTIWLGPTPSVSIADFETAQEAMVKNGDKFPHRDSSGIFEDNRAGLGVFAANGHEWQVRRRFTLQTLRNFGLGKNMMEARIMEEVNSRFQSIERDAVNGETVRNIHNFLDITIGSLINSILFSKRFKEDDEEFKKLKRNLDASTENFSWFEVLMPLWIQKLKIFEKRQEKIFTPQKEALKYLNSYIVKRQEEIENGQRQVSDEPQDFLDAYLQKIRQEKEDGVKDSPFHLEDLRLTLLDLWITAQETTAATLNVAIMKMIFHPEVQKKDQYPYFNATIQEIHRHASILNLSFWRRNAEDTVVAGQPVAEGALVGVQLSLLHRDESVYKNWQEFNPSRFLENEKLNRMVIPFGVGKRACLGESMAQAEIYLIFGNLLLNYEIQAHGADPDPEELAPTCPFRVPKDYDFKLIKVT</sequence>
<keyword evidence="16" id="KW-1185">Reference proteome</keyword>
<comment type="cofactor">
    <cofactor evidence="1 13">
        <name>heme</name>
        <dbReference type="ChEBI" id="CHEBI:30413"/>
    </cofactor>
</comment>
<dbReference type="PRINTS" id="PR00385">
    <property type="entry name" value="P450"/>
</dbReference>
<dbReference type="InterPro" id="IPR036396">
    <property type="entry name" value="Cyt_P450_sf"/>
</dbReference>
<evidence type="ECO:0000256" key="13">
    <source>
        <dbReference type="PIRSR" id="PIRSR602401-1"/>
    </source>
</evidence>
<keyword evidence="6 13" id="KW-0479">Metal-binding</keyword>
<dbReference type="InterPro" id="IPR050182">
    <property type="entry name" value="Cytochrome_P450_fam2"/>
</dbReference>
<evidence type="ECO:0000256" key="3">
    <source>
        <dbReference type="ARBA" id="ARBA00004406"/>
    </source>
</evidence>
<dbReference type="GO" id="GO:0005506">
    <property type="term" value="F:iron ion binding"/>
    <property type="evidence" value="ECO:0007669"/>
    <property type="project" value="InterPro"/>
</dbReference>
<evidence type="ECO:0000256" key="5">
    <source>
        <dbReference type="ARBA" id="ARBA00022617"/>
    </source>
</evidence>
<protein>
    <submittedName>
        <fullName evidence="15">Uncharacterized protein</fullName>
    </submittedName>
</protein>
<evidence type="ECO:0000256" key="12">
    <source>
        <dbReference type="ARBA" id="ARBA00023136"/>
    </source>
</evidence>
<evidence type="ECO:0000256" key="6">
    <source>
        <dbReference type="ARBA" id="ARBA00022723"/>
    </source>
</evidence>
<dbReference type="OrthoDB" id="2789670at2759"/>
<keyword evidence="12" id="KW-0472">Membrane</keyword>
<dbReference type="GO" id="GO:0020037">
    <property type="term" value="F:heme binding"/>
    <property type="evidence" value="ECO:0007669"/>
    <property type="project" value="InterPro"/>
</dbReference>
<keyword evidence="11 14" id="KW-0503">Monooxygenase</keyword>
<dbReference type="InterPro" id="IPR001128">
    <property type="entry name" value="Cyt_P450"/>
</dbReference>
<dbReference type="FunFam" id="1.10.630.10:FF:000238">
    <property type="entry name" value="Cytochrome P450 2A6"/>
    <property type="match status" value="1"/>
</dbReference>
<evidence type="ECO:0000256" key="8">
    <source>
        <dbReference type="ARBA" id="ARBA00022848"/>
    </source>
</evidence>
<feature type="binding site" description="axial binding residue" evidence="13">
    <location>
        <position position="403"/>
    </location>
    <ligand>
        <name>heme</name>
        <dbReference type="ChEBI" id="CHEBI:30413"/>
    </ligand>
    <ligandPart>
        <name>Fe</name>
        <dbReference type="ChEBI" id="CHEBI:18248"/>
    </ligandPart>
</feature>
<dbReference type="PROSITE" id="PS00086">
    <property type="entry name" value="CYTOCHROME_P450"/>
    <property type="match status" value="1"/>
</dbReference>
<keyword evidence="9 14" id="KW-0560">Oxidoreductase</keyword>
<dbReference type="Proteomes" id="UP000835052">
    <property type="component" value="Unassembled WGS sequence"/>
</dbReference>
<keyword evidence="10 13" id="KW-0408">Iron</keyword>
<evidence type="ECO:0000256" key="9">
    <source>
        <dbReference type="ARBA" id="ARBA00023002"/>
    </source>
</evidence>
<evidence type="ECO:0000256" key="14">
    <source>
        <dbReference type="RuleBase" id="RU000461"/>
    </source>
</evidence>
<dbReference type="InterPro" id="IPR017972">
    <property type="entry name" value="Cyt_P450_CS"/>
</dbReference>
<dbReference type="AlphaFoldDB" id="A0A8S1HE22"/>
<keyword evidence="7" id="KW-0256">Endoplasmic reticulum</keyword>
<evidence type="ECO:0000256" key="11">
    <source>
        <dbReference type="ARBA" id="ARBA00023033"/>
    </source>
</evidence>
<dbReference type="EMBL" id="CAJGYM010000049">
    <property type="protein sequence ID" value="CAD6194936.1"/>
    <property type="molecule type" value="Genomic_DNA"/>
</dbReference>
<dbReference type="Gene3D" id="1.10.630.10">
    <property type="entry name" value="Cytochrome P450"/>
    <property type="match status" value="1"/>
</dbReference>
<evidence type="ECO:0000256" key="7">
    <source>
        <dbReference type="ARBA" id="ARBA00022824"/>
    </source>
</evidence>
<dbReference type="Pfam" id="PF00067">
    <property type="entry name" value="p450"/>
    <property type="match status" value="2"/>
</dbReference>
<evidence type="ECO:0000313" key="16">
    <source>
        <dbReference type="Proteomes" id="UP000835052"/>
    </source>
</evidence>
<keyword evidence="5 13" id="KW-0349">Heme</keyword>
<reference evidence="15" key="1">
    <citation type="submission" date="2020-10" db="EMBL/GenBank/DDBJ databases">
        <authorList>
            <person name="Kikuchi T."/>
        </authorList>
    </citation>
    <scope>NUCLEOTIDE SEQUENCE</scope>
    <source>
        <strain evidence="15">NKZ352</strain>
    </source>
</reference>
<evidence type="ECO:0000256" key="2">
    <source>
        <dbReference type="ARBA" id="ARBA00004174"/>
    </source>
</evidence>
<dbReference type="GO" id="GO:0005789">
    <property type="term" value="C:endoplasmic reticulum membrane"/>
    <property type="evidence" value="ECO:0007669"/>
    <property type="project" value="UniProtKB-SubCell"/>
</dbReference>
<evidence type="ECO:0000256" key="4">
    <source>
        <dbReference type="ARBA" id="ARBA00010617"/>
    </source>
</evidence>
<proteinExistence type="inferred from homology"/>
<dbReference type="SUPFAM" id="SSF48264">
    <property type="entry name" value="Cytochrome P450"/>
    <property type="match status" value="1"/>
</dbReference>